<keyword evidence="1" id="KW-0812">Transmembrane</keyword>
<name>A0AAU8MKG7_9CAUD</name>
<sequence>MDEIISTITNTAMESFDFGFCIVTNIATYIVIKAITEYKSSHNKTPKIDTWIKRLILLLVITISSIIYCITGSNIKLIFNSSILAPVFWSWILKPICNKLCIGYNHNTNGELY</sequence>
<accession>A0AAU8MKG7</accession>
<keyword evidence="1" id="KW-0472">Membrane</keyword>
<protein>
    <submittedName>
        <fullName evidence="2">Uncharacterized protein</fullName>
    </submittedName>
</protein>
<feature type="transmembrane region" description="Helical" evidence="1">
    <location>
        <begin position="16"/>
        <end position="35"/>
    </location>
</feature>
<dbReference type="EMBL" id="PP965500">
    <property type="protein sequence ID" value="XCO00585.1"/>
    <property type="molecule type" value="Genomic_DNA"/>
</dbReference>
<keyword evidence="1" id="KW-1133">Transmembrane helix</keyword>
<proteinExistence type="predicted"/>
<feature type="transmembrane region" description="Helical" evidence="1">
    <location>
        <begin position="55"/>
        <end position="79"/>
    </location>
</feature>
<evidence type="ECO:0000256" key="1">
    <source>
        <dbReference type="SAM" id="Phobius"/>
    </source>
</evidence>
<reference evidence="2" key="1">
    <citation type="submission" date="2024-06" db="EMBL/GenBank/DDBJ databases">
        <title>Intestivirid acquisition increases across infancy in a wild primate population.</title>
        <authorList>
            <person name="Schneider-Creas I.A."/>
            <person name="Moya I.L."/>
            <person name="Chiou K.L."/>
            <person name="Baniel A."/>
            <person name="Azanaw Haile A."/>
            <person name="Kebede F."/>
            <person name="Abebe B."/>
            <person name="Snyder-Mackler N."/>
            <person name="Varsani A."/>
        </authorList>
    </citation>
    <scope>NUCLEOTIDE SEQUENCE</scope>
    <source>
        <strain evidence="2">Int_RNL_2018_0288_CRY</strain>
    </source>
</reference>
<evidence type="ECO:0000313" key="2">
    <source>
        <dbReference type="EMBL" id="XCO00585.1"/>
    </source>
</evidence>
<organism evidence="2">
    <name type="scientific">Geladintestivirus 2</name>
    <dbReference type="NCBI Taxonomy" id="3233134"/>
    <lineage>
        <taxon>Viruses</taxon>
        <taxon>Duplodnaviria</taxon>
        <taxon>Heunggongvirae</taxon>
        <taxon>Uroviricota</taxon>
        <taxon>Caudoviricetes</taxon>
        <taxon>Crassvirales</taxon>
    </lineage>
</organism>